<sequence length="183" mass="18458">MTGSVMLRRGPSTFSAVMSAPGIVRGDMCARGAWPTPTVGRARARQANFGGAPRGGTRRWTAAPPPGTPIGGFPRPLLCLSVPAAAAAPPKLLVAQGALGGPQKALLGYIPGPAGGPPDSSIVEPSMSSALVGVSGGSFHIPGQYAPLPLTRHGASHAAQATATASEVPDELKHVTTCHFRSE</sequence>
<evidence type="ECO:0000313" key="2">
    <source>
        <dbReference type="Proteomes" id="UP001189429"/>
    </source>
</evidence>
<dbReference type="Proteomes" id="UP001189429">
    <property type="component" value="Unassembled WGS sequence"/>
</dbReference>
<dbReference type="EMBL" id="CAUYUJ010002547">
    <property type="protein sequence ID" value="CAK0801274.1"/>
    <property type="molecule type" value="Genomic_DNA"/>
</dbReference>
<comment type="caution">
    <text evidence="1">The sequence shown here is derived from an EMBL/GenBank/DDBJ whole genome shotgun (WGS) entry which is preliminary data.</text>
</comment>
<name>A0ABN9Q9N7_9DINO</name>
<evidence type="ECO:0000313" key="1">
    <source>
        <dbReference type="EMBL" id="CAK0801274.1"/>
    </source>
</evidence>
<gene>
    <name evidence="1" type="ORF">PCOR1329_LOCUS9194</name>
</gene>
<accession>A0ABN9Q9N7</accession>
<reference evidence="1" key="1">
    <citation type="submission" date="2023-10" db="EMBL/GenBank/DDBJ databases">
        <authorList>
            <person name="Chen Y."/>
            <person name="Shah S."/>
            <person name="Dougan E. K."/>
            <person name="Thang M."/>
            <person name="Chan C."/>
        </authorList>
    </citation>
    <scope>NUCLEOTIDE SEQUENCE [LARGE SCALE GENOMIC DNA]</scope>
</reference>
<protein>
    <submittedName>
        <fullName evidence="1">Uncharacterized protein</fullName>
    </submittedName>
</protein>
<keyword evidence="2" id="KW-1185">Reference proteome</keyword>
<proteinExistence type="predicted"/>
<organism evidence="1 2">
    <name type="scientific">Prorocentrum cordatum</name>
    <dbReference type="NCBI Taxonomy" id="2364126"/>
    <lineage>
        <taxon>Eukaryota</taxon>
        <taxon>Sar</taxon>
        <taxon>Alveolata</taxon>
        <taxon>Dinophyceae</taxon>
        <taxon>Prorocentrales</taxon>
        <taxon>Prorocentraceae</taxon>
        <taxon>Prorocentrum</taxon>
    </lineage>
</organism>